<dbReference type="PANTHER" id="PTHR31669">
    <property type="entry name" value="PROTEIN FAR1-RELATED SEQUENCE 10-RELATED"/>
    <property type="match status" value="1"/>
</dbReference>
<keyword evidence="3 5" id="KW-0863">Zinc-finger</keyword>
<comment type="function">
    <text evidence="6">Putative transcription activator involved in regulating light control of development.</text>
</comment>
<dbReference type="GO" id="GO:0005634">
    <property type="term" value="C:nucleus"/>
    <property type="evidence" value="ECO:0007669"/>
    <property type="project" value="UniProtKB-SubCell"/>
</dbReference>
<dbReference type="PROSITE" id="PS50966">
    <property type="entry name" value="ZF_SWIM"/>
    <property type="match status" value="1"/>
</dbReference>
<keyword evidence="4 6" id="KW-0862">Zinc</keyword>
<protein>
    <recommendedName>
        <fullName evidence="6">Protein FAR1-RELATED SEQUENCE</fullName>
    </recommendedName>
</protein>
<keyword evidence="2 6" id="KW-0479">Metal-binding</keyword>
<dbReference type="Pfam" id="PF10551">
    <property type="entry name" value="MULE"/>
    <property type="match status" value="1"/>
</dbReference>
<feature type="domain" description="SWIM-type" evidence="8">
    <location>
        <begin position="510"/>
        <end position="546"/>
    </location>
</feature>
<dbReference type="SMART" id="SM00575">
    <property type="entry name" value="ZnF_PMZ"/>
    <property type="match status" value="1"/>
</dbReference>
<evidence type="ECO:0000256" key="6">
    <source>
        <dbReference type="RuleBase" id="RU367018"/>
    </source>
</evidence>
<comment type="subcellular location">
    <subcellularLocation>
        <location evidence="6">Nucleus</location>
    </subcellularLocation>
</comment>
<comment type="caution">
    <text evidence="9">The sequence shown here is derived from an EMBL/GenBank/DDBJ whole genome shotgun (WGS) entry which is preliminary data.</text>
</comment>
<proteinExistence type="inferred from homology"/>
<reference evidence="9 10" key="1">
    <citation type="journal article" date="2021" name="Nat. Commun.">
        <title>Incipient diploidization of the medicinal plant Perilla within 10,000 years.</title>
        <authorList>
            <person name="Zhang Y."/>
            <person name="Shen Q."/>
            <person name="Leng L."/>
            <person name="Zhang D."/>
            <person name="Chen S."/>
            <person name="Shi Y."/>
            <person name="Ning Z."/>
            <person name="Chen S."/>
        </authorList>
    </citation>
    <scope>NUCLEOTIDE SEQUENCE [LARGE SCALE GENOMIC DNA]</scope>
    <source>
        <strain evidence="10">cv. PC099</strain>
    </source>
</reference>
<evidence type="ECO:0000256" key="1">
    <source>
        <dbReference type="ARBA" id="ARBA00005889"/>
    </source>
</evidence>
<dbReference type="InterPro" id="IPR018289">
    <property type="entry name" value="MULE_transposase_dom"/>
</dbReference>
<evidence type="ECO:0000313" key="9">
    <source>
        <dbReference type="EMBL" id="KAH6830760.1"/>
    </source>
</evidence>
<sequence length="769" mass="88261">MEASSSSVLVNSNLEPRDDLEFDTHEAAYAYYKEYAKSVGFGTAKLSSRRSRASKEFIDAKFSCIRYGNKQQSDDAINPRPSPKIGCKASMHVKRRPNGKWYIHSFVKEHNHELLPAQAHFFRSHRNADSVNNEAKVRKKKVPASVMKHYGAYQFSGSRMDNVIRNQHDRGRFLSLEEGGAQVLLEFCSHMHEENPKFFYALDFNEEHRLRNVFWVDAKGVEDFTYFSDVVSLDVTYFTSKYRVPLVLFIGVNHHIQPTLLGCGLIADETLYTFIWLMQSWSLAMGGRSPKVLLTDQNEAIKAAVPLVFPETHHYFHLWHILERLPRRLDYLSIWHETFTGKLNKCIYKSWNDEKFEKKWWKLTERFNLQEDEWIQSLYEDRKLWVPAFMKDVSFAGLSAASRSESLNSFFDKYIHGETSLRDFIGKYESILEDRYEGEAKANFDAWHETPELKSPSPFEKQMLLVYSHEIFRKFQMEVLGAAACHMKKENEDDTTVIYGVKDFENNLDYLVEWNELKSDIYCSCRSFQYKGYLCRHCIVVLQMSGVFSIPFKYILQRWTNAATSRIPLSEKLDEVQAKVRRYNDLCRRAIILGEEGSLSNESYNNAVAAINEALKQCTNVNQPSDQNGLRPNVSAPLAILGVSGVDHNITITSGQQVPAAKVIDANKGSKRTNSGKEAASNGGMTGKKGKVPIEPQITNVGTHGIFQHMDMPGPLDYPSMYPRFLTTLLKGGEMSKRGVEMLGEMLEEQVLELVDSFSFHFWGDEELV</sequence>
<dbReference type="InterPro" id="IPR004330">
    <property type="entry name" value="FAR1_DNA_bnd_dom"/>
</dbReference>
<evidence type="ECO:0000313" key="10">
    <source>
        <dbReference type="Proteomes" id="UP001190926"/>
    </source>
</evidence>
<dbReference type="InterPro" id="IPR031052">
    <property type="entry name" value="FHY3/FAR1"/>
</dbReference>
<dbReference type="Pfam" id="PF04434">
    <property type="entry name" value="SWIM"/>
    <property type="match status" value="1"/>
</dbReference>
<dbReference type="InterPro" id="IPR007527">
    <property type="entry name" value="Znf_SWIM"/>
</dbReference>
<feature type="region of interest" description="Disordered" evidence="7">
    <location>
        <begin position="668"/>
        <end position="695"/>
    </location>
</feature>
<dbReference type="AlphaFoldDB" id="A0AAD4JCT4"/>
<accession>A0AAD4JCT4</accession>
<dbReference type="GO" id="GO:0006355">
    <property type="term" value="P:regulation of DNA-templated transcription"/>
    <property type="evidence" value="ECO:0007669"/>
    <property type="project" value="UniProtKB-UniRule"/>
</dbReference>
<gene>
    <name evidence="9" type="ORF">C2S53_014918</name>
</gene>
<keyword evidence="6" id="KW-0539">Nucleus</keyword>
<dbReference type="InterPro" id="IPR006564">
    <property type="entry name" value="Znf_PMZ"/>
</dbReference>
<dbReference type="GO" id="GO:0008270">
    <property type="term" value="F:zinc ion binding"/>
    <property type="evidence" value="ECO:0007669"/>
    <property type="project" value="UniProtKB-UniRule"/>
</dbReference>
<organism evidence="9 10">
    <name type="scientific">Perilla frutescens var. hirtella</name>
    <name type="common">Perilla citriodora</name>
    <name type="synonym">Perilla setoyensis</name>
    <dbReference type="NCBI Taxonomy" id="608512"/>
    <lineage>
        <taxon>Eukaryota</taxon>
        <taxon>Viridiplantae</taxon>
        <taxon>Streptophyta</taxon>
        <taxon>Embryophyta</taxon>
        <taxon>Tracheophyta</taxon>
        <taxon>Spermatophyta</taxon>
        <taxon>Magnoliopsida</taxon>
        <taxon>eudicotyledons</taxon>
        <taxon>Gunneridae</taxon>
        <taxon>Pentapetalae</taxon>
        <taxon>asterids</taxon>
        <taxon>lamiids</taxon>
        <taxon>Lamiales</taxon>
        <taxon>Lamiaceae</taxon>
        <taxon>Nepetoideae</taxon>
        <taxon>Elsholtzieae</taxon>
        <taxon>Perilla</taxon>
    </lineage>
</organism>
<dbReference type="Pfam" id="PF03101">
    <property type="entry name" value="FAR1"/>
    <property type="match status" value="1"/>
</dbReference>
<comment type="similarity">
    <text evidence="1 6">Belongs to the FHY3/FAR1 family.</text>
</comment>
<dbReference type="PANTHER" id="PTHR31669:SF42">
    <property type="entry name" value="PROTEIN FAR1-RELATED SEQUENCE 4"/>
    <property type="match status" value="1"/>
</dbReference>
<evidence type="ECO:0000256" key="5">
    <source>
        <dbReference type="PROSITE-ProRule" id="PRU00325"/>
    </source>
</evidence>
<evidence type="ECO:0000256" key="7">
    <source>
        <dbReference type="SAM" id="MobiDB-lite"/>
    </source>
</evidence>
<keyword evidence="10" id="KW-1185">Reference proteome</keyword>
<dbReference type="Proteomes" id="UP001190926">
    <property type="component" value="Unassembled WGS sequence"/>
</dbReference>
<evidence type="ECO:0000256" key="2">
    <source>
        <dbReference type="ARBA" id="ARBA00022723"/>
    </source>
</evidence>
<evidence type="ECO:0000256" key="3">
    <source>
        <dbReference type="ARBA" id="ARBA00022771"/>
    </source>
</evidence>
<dbReference type="EMBL" id="SDAM02000093">
    <property type="protein sequence ID" value="KAH6830760.1"/>
    <property type="molecule type" value="Genomic_DNA"/>
</dbReference>
<evidence type="ECO:0000256" key="4">
    <source>
        <dbReference type="ARBA" id="ARBA00022833"/>
    </source>
</evidence>
<evidence type="ECO:0000259" key="8">
    <source>
        <dbReference type="PROSITE" id="PS50966"/>
    </source>
</evidence>
<name>A0AAD4JCT4_PERFH</name>